<dbReference type="FunFam" id="2.40.50.100:FF:000003">
    <property type="entry name" value="Acetyl-CoA carboxylase biotin carboxyl carrier protein"/>
    <property type="match status" value="1"/>
</dbReference>
<evidence type="ECO:0000313" key="3">
    <source>
        <dbReference type="EMBL" id="MBC8580328.1"/>
    </source>
</evidence>
<protein>
    <submittedName>
        <fullName evidence="3">Biotin/lipoyl-binding protein</fullName>
    </submittedName>
</protein>
<dbReference type="EMBL" id="JACRSY010000019">
    <property type="protein sequence ID" value="MBC8580328.1"/>
    <property type="molecule type" value="Genomic_DNA"/>
</dbReference>
<reference evidence="3" key="1">
    <citation type="submission" date="2020-08" db="EMBL/GenBank/DDBJ databases">
        <title>Genome public.</title>
        <authorList>
            <person name="Liu C."/>
            <person name="Sun Q."/>
        </authorList>
    </citation>
    <scope>NUCLEOTIDE SEQUENCE</scope>
    <source>
        <strain evidence="3">NSJ-12</strain>
    </source>
</reference>
<dbReference type="AlphaFoldDB" id="A0A926IF04"/>
<dbReference type="PANTHER" id="PTHR45266:SF3">
    <property type="entry name" value="OXALOACETATE DECARBOXYLASE ALPHA CHAIN"/>
    <property type="match status" value="1"/>
</dbReference>
<comment type="caution">
    <text evidence="3">The sequence shown here is derived from an EMBL/GenBank/DDBJ whole genome shotgun (WGS) entry which is preliminary data.</text>
</comment>
<evidence type="ECO:0000259" key="2">
    <source>
        <dbReference type="PROSITE" id="PS50968"/>
    </source>
</evidence>
<proteinExistence type="predicted"/>
<sequence length="127" mass="12903">MRKFQVTVNGNTYEVEVEELGAGASVAAAPYVAPVQVAQATPKAVAPVVPAPVASTGAHKVVAPMPGKIVDVKVSVGQTIKEGDLVAILEAMKMENEIFASASGTVASVNTSAGNMVEANDVIISIN</sequence>
<dbReference type="PROSITE" id="PS50968">
    <property type="entry name" value="BIOTINYL_LIPOYL"/>
    <property type="match status" value="1"/>
</dbReference>
<keyword evidence="4" id="KW-1185">Reference proteome</keyword>
<keyword evidence="1" id="KW-0092">Biotin</keyword>
<organism evidence="3 4">
    <name type="scientific">Zhenhengia yiwuensis</name>
    <dbReference type="NCBI Taxonomy" id="2763666"/>
    <lineage>
        <taxon>Bacteria</taxon>
        <taxon>Bacillati</taxon>
        <taxon>Bacillota</taxon>
        <taxon>Clostridia</taxon>
        <taxon>Lachnospirales</taxon>
        <taxon>Lachnospiraceae</taxon>
        <taxon>Zhenhengia</taxon>
    </lineage>
</organism>
<dbReference type="InterPro" id="IPR050709">
    <property type="entry name" value="Biotin_Carboxyl_Carrier/Decarb"/>
</dbReference>
<dbReference type="InterPro" id="IPR001882">
    <property type="entry name" value="Biotin_BS"/>
</dbReference>
<dbReference type="Proteomes" id="UP000655830">
    <property type="component" value="Unassembled WGS sequence"/>
</dbReference>
<dbReference type="InterPro" id="IPR000089">
    <property type="entry name" value="Biotin_lipoyl"/>
</dbReference>
<dbReference type="RefSeq" id="WP_249333162.1">
    <property type="nucleotide sequence ID" value="NZ_JACRSY010000019.1"/>
</dbReference>
<dbReference type="CDD" id="cd06850">
    <property type="entry name" value="biotinyl_domain"/>
    <property type="match status" value="1"/>
</dbReference>
<dbReference type="PROSITE" id="PS00188">
    <property type="entry name" value="BIOTIN"/>
    <property type="match status" value="1"/>
</dbReference>
<evidence type="ECO:0000313" key="4">
    <source>
        <dbReference type="Proteomes" id="UP000655830"/>
    </source>
</evidence>
<dbReference type="Pfam" id="PF00364">
    <property type="entry name" value="Biotin_lipoyl"/>
    <property type="match status" value="1"/>
</dbReference>
<gene>
    <name evidence="3" type="ORF">H8718_12400</name>
</gene>
<name>A0A926IF04_9FIRM</name>
<dbReference type="Gene3D" id="2.40.50.100">
    <property type="match status" value="1"/>
</dbReference>
<dbReference type="PANTHER" id="PTHR45266">
    <property type="entry name" value="OXALOACETATE DECARBOXYLASE ALPHA CHAIN"/>
    <property type="match status" value="1"/>
</dbReference>
<feature type="domain" description="Lipoyl-binding" evidence="2">
    <location>
        <begin position="50"/>
        <end position="127"/>
    </location>
</feature>
<dbReference type="SUPFAM" id="SSF51230">
    <property type="entry name" value="Single hybrid motif"/>
    <property type="match status" value="1"/>
</dbReference>
<dbReference type="InterPro" id="IPR011053">
    <property type="entry name" value="Single_hybrid_motif"/>
</dbReference>
<accession>A0A926IF04</accession>
<evidence type="ECO:0000256" key="1">
    <source>
        <dbReference type="ARBA" id="ARBA00023267"/>
    </source>
</evidence>